<dbReference type="AlphaFoldDB" id="A0A2V2NE05"/>
<dbReference type="OrthoDB" id="118072at2157"/>
<dbReference type="RefSeq" id="WP_109940677.1">
    <property type="nucleotide sequence ID" value="NZ_CP176366.1"/>
</dbReference>
<sequence length="261" mass="29476">MRFLLIFIISCLIMGVTVTGDMSGNHSLSDTCLQLRDSISDSLQELDAQSSTVSLCLADPHITAEEEQELISSLYVPDSFIRSIALVGENGTIIRHYPDSSAFLDKRYSLIPMDGQSIKKPFVNRSFLYAGDMNEDDLFFTQDIIMPVRMRNAEQYLVLSVDCKKIAEDAVKISDLSPDMFAVLMNNDGDILWCSDLNELNTIPPENVLTEFPTFREAKELACYFWSGRTVYDVWDKNIVRSGVWSSIPVYNDAFKVFVAE</sequence>
<comment type="caution">
    <text evidence="1">The sequence shown here is derived from an EMBL/GenBank/DDBJ whole genome shotgun (WGS) entry which is preliminary data.</text>
</comment>
<evidence type="ECO:0000313" key="1">
    <source>
        <dbReference type="EMBL" id="PWR74597.1"/>
    </source>
</evidence>
<gene>
    <name evidence="1" type="ORF">DLD82_08420</name>
</gene>
<organism evidence="1 2">
    <name type="scientific">Methanospirillum stamsii</name>
    <dbReference type="NCBI Taxonomy" id="1277351"/>
    <lineage>
        <taxon>Archaea</taxon>
        <taxon>Methanobacteriati</taxon>
        <taxon>Methanobacteriota</taxon>
        <taxon>Stenosarchaea group</taxon>
        <taxon>Methanomicrobia</taxon>
        <taxon>Methanomicrobiales</taxon>
        <taxon>Methanospirillaceae</taxon>
        <taxon>Methanospirillum</taxon>
    </lineage>
</organism>
<evidence type="ECO:0008006" key="3">
    <source>
        <dbReference type="Google" id="ProtNLM"/>
    </source>
</evidence>
<keyword evidence="2" id="KW-1185">Reference proteome</keyword>
<dbReference type="GeneID" id="97608035"/>
<accession>A0A2V2NE05</accession>
<protein>
    <recommendedName>
        <fullName evidence="3">Cache domain-containing protein</fullName>
    </recommendedName>
</protein>
<name>A0A2V2NE05_9EURY</name>
<dbReference type="EMBL" id="QGMZ01000016">
    <property type="protein sequence ID" value="PWR74597.1"/>
    <property type="molecule type" value="Genomic_DNA"/>
</dbReference>
<dbReference type="Proteomes" id="UP000245934">
    <property type="component" value="Unassembled WGS sequence"/>
</dbReference>
<evidence type="ECO:0000313" key="2">
    <source>
        <dbReference type="Proteomes" id="UP000245934"/>
    </source>
</evidence>
<reference evidence="1 2" key="1">
    <citation type="submission" date="2018-05" db="EMBL/GenBank/DDBJ databases">
        <title>Draft genome of Methanospirillum stamsii Pt1.</title>
        <authorList>
            <person name="Dueholm M.S."/>
            <person name="Nielsen P.H."/>
            <person name="Bakmann L.F."/>
            <person name="Otzen D.E."/>
        </authorList>
    </citation>
    <scope>NUCLEOTIDE SEQUENCE [LARGE SCALE GENOMIC DNA]</scope>
    <source>
        <strain evidence="1 2">Pt1</strain>
    </source>
</reference>
<proteinExistence type="predicted"/>